<dbReference type="EMBL" id="FCOE02000004">
    <property type="protein sequence ID" value="SAK51530.1"/>
    <property type="molecule type" value="Genomic_DNA"/>
</dbReference>
<comment type="caution">
    <text evidence="1">The sequence shown here is derived from an EMBL/GenBank/DDBJ whole genome shotgun (WGS) entry which is preliminary data.</text>
</comment>
<dbReference type="Proteomes" id="UP000054911">
    <property type="component" value="Unassembled WGS sequence"/>
</dbReference>
<dbReference type="Pfam" id="PF04393">
    <property type="entry name" value="DUF535"/>
    <property type="match status" value="1"/>
</dbReference>
<keyword evidence="2" id="KW-1185">Reference proteome</keyword>
<name>A0A158A195_9BURK</name>
<dbReference type="PANTHER" id="PTHR38785">
    <property type="entry name" value="HOMOLOG OF VIRK"/>
    <property type="match status" value="1"/>
</dbReference>
<dbReference type="InterPro" id="IPR007488">
    <property type="entry name" value="DUF535"/>
</dbReference>
<dbReference type="STRING" id="1777141.AWB80_01656"/>
<organism evidence="1 2">
    <name type="scientific">Caballeronia pedi</name>
    <dbReference type="NCBI Taxonomy" id="1777141"/>
    <lineage>
        <taxon>Bacteria</taxon>
        <taxon>Pseudomonadati</taxon>
        <taxon>Pseudomonadota</taxon>
        <taxon>Betaproteobacteria</taxon>
        <taxon>Burkholderiales</taxon>
        <taxon>Burkholderiaceae</taxon>
        <taxon>Caballeronia</taxon>
    </lineage>
</organism>
<gene>
    <name evidence="1" type="ORF">AWB80_01656</name>
</gene>
<dbReference type="AlphaFoldDB" id="A0A158A195"/>
<sequence length="322" mass="36401">MFRHTYLCVVALIASAWRAYPDRTSFARRRRIRFLMRAALSLRTTVLWLDACSGSKYPGLAAHGAWCLERIHRPFLHKALFPREILRVSLEHQQYVYGLLPSISVQIAEAKCAAIASFSVGLERWHVALEVLDRFRKEGDWTLCIRDSEGDRVASCTFSIASLKGKIPRPRILIGCVQGPDKSTKGRDLFRSLTRKWHGLRPKHLAIYLLQLIAREIDAHNVLIVSNDAHVYSSWRYPTLRSRVAADYGTLASECGAARNWRGWLLLGKAKQLSGDPCADQPTTRRHRRGLLIAQLDMQVRCAIHSKHAAFEPASARVSPSA</sequence>
<protein>
    <recommendedName>
        <fullName evidence="3">VirK protein</fullName>
    </recommendedName>
</protein>
<dbReference type="GO" id="GO:0006974">
    <property type="term" value="P:DNA damage response"/>
    <property type="evidence" value="ECO:0007669"/>
    <property type="project" value="TreeGrafter"/>
</dbReference>
<proteinExistence type="predicted"/>
<evidence type="ECO:0000313" key="1">
    <source>
        <dbReference type="EMBL" id="SAK51530.1"/>
    </source>
</evidence>
<reference evidence="1" key="1">
    <citation type="submission" date="2016-01" db="EMBL/GenBank/DDBJ databases">
        <authorList>
            <person name="Peeters C."/>
        </authorList>
    </citation>
    <scope>NUCLEOTIDE SEQUENCE [LARGE SCALE GENOMIC DNA]</scope>
    <source>
        <strain evidence="1">LMG 29323</strain>
    </source>
</reference>
<evidence type="ECO:0008006" key="3">
    <source>
        <dbReference type="Google" id="ProtNLM"/>
    </source>
</evidence>
<accession>A0A158A195</accession>
<evidence type="ECO:0000313" key="2">
    <source>
        <dbReference type="Proteomes" id="UP000054911"/>
    </source>
</evidence>
<dbReference type="PANTHER" id="PTHR38785:SF1">
    <property type="entry name" value="HOMOLOG OF VIRK"/>
    <property type="match status" value="1"/>
</dbReference>